<organism evidence="1 2">
    <name type="scientific">Tetragonisca angustula</name>
    <dbReference type="NCBI Taxonomy" id="166442"/>
    <lineage>
        <taxon>Eukaryota</taxon>
        <taxon>Metazoa</taxon>
        <taxon>Ecdysozoa</taxon>
        <taxon>Arthropoda</taxon>
        <taxon>Hexapoda</taxon>
        <taxon>Insecta</taxon>
        <taxon>Pterygota</taxon>
        <taxon>Neoptera</taxon>
        <taxon>Endopterygota</taxon>
        <taxon>Hymenoptera</taxon>
        <taxon>Apocrita</taxon>
        <taxon>Aculeata</taxon>
        <taxon>Apoidea</taxon>
        <taxon>Anthophila</taxon>
        <taxon>Apidae</taxon>
        <taxon>Tetragonisca</taxon>
    </lineage>
</organism>
<accession>A0AAW1A679</accession>
<sequence length="102" mass="11591">MFIDCLPWFNCLKCTSTSPETPKVYGLSFKSEVVRLIRDEEIPSAKERILNCKCCAGSRTPVSTWRRMCVPDRNVILANRSSVERRGIVRKTLRLASASSRP</sequence>
<dbReference type="AlphaFoldDB" id="A0AAW1A679"/>
<keyword evidence="2" id="KW-1185">Reference proteome</keyword>
<evidence type="ECO:0000313" key="2">
    <source>
        <dbReference type="Proteomes" id="UP001432146"/>
    </source>
</evidence>
<dbReference type="EMBL" id="JAWNGG020000052">
    <property type="protein sequence ID" value="KAK9305388.1"/>
    <property type="molecule type" value="Genomic_DNA"/>
</dbReference>
<name>A0AAW1A679_9HYME</name>
<dbReference type="Proteomes" id="UP001432146">
    <property type="component" value="Unassembled WGS sequence"/>
</dbReference>
<reference evidence="1 2" key="1">
    <citation type="submission" date="2024-05" db="EMBL/GenBank/DDBJ databases">
        <title>The nuclear and mitochondrial genome assemblies of Tetragonisca angustula (Apidae: Meliponini), a tiny yet remarkable pollinator in the Neotropics.</title>
        <authorList>
            <person name="Ferrari R."/>
            <person name="Ricardo P.C."/>
            <person name="Dias F.C."/>
            <person name="Araujo N.S."/>
            <person name="Soares D.O."/>
            <person name="Zhou Q.-S."/>
            <person name="Zhu C.-D."/>
            <person name="Coutinho L."/>
            <person name="Airas M.C."/>
            <person name="Batista T.M."/>
        </authorList>
    </citation>
    <scope>NUCLEOTIDE SEQUENCE [LARGE SCALE GENOMIC DNA]</scope>
    <source>
        <strain evidence="1">ASF017062</strain>
        <tissue evidence="1">Abdomen</tissue>
    </source>
</reference>
<gene>
    <name evidence="1" type="ORF">QLX08_003625</name>
</gene>
<protein>
    <submittedName>
        <fullName evidence="1">Uncharacterized protein</fullName>
    </submittedName>
</protein>
<evidence type="ECO:0000313" key="1">
    <source>
        <dbReference type="EMBL" id="KAK9305388.1"/>
    </source>
</evidence>
<proteinExistence type="predicted"/>
<comment type="caution">
    <text evidence="1">The sequence shown here is derived from an EMBL/GenBank/DDBJ whole genome shotgun (WGS) entry which is preliminary data.</text>
</comment>